<gene>
    <name evidence="2" type="ORF">CR513_06488</name>
</gene>
<dbReference type="Proteomes" id="UP000257109">
    <property type="component" value="Unassembled WGS sequence"/>
</dbReference>
<evidence type="ECO:0000256" key="1">
    <source>
        <dbReference type="SAM" id="MobiDB-lite"/>
    </source>
</evidence>
<accession>A0A371I2C8</accession>
<dbReference type="EMBL" id="QJKJ01001106">
    <property type="protein sequence ID" value="RDY09183.1"/>
    <property type="molecule type" value="Genomic_DNA"/>
</dbReference>
<protein>
    <submittedName>
        <fullName evidence="2">Uncharacterized protein</fullName>
    </submittedName>
</protein>
<proteinExistence type="predicted"/>
<keyword evidence="3" id="KW-1185">Reference proteome</keyword>
<feature type="compositionally biased region" description="Low complexity" evidence="1">
    <location>
        <begin position="63"/>
        <end position="75"/>
    </location>
</feature>
<comment type="caution">
    <text evidence="2">The sequence shown here is derived from an EMBL/GenBank/DDBJ whole genome shotgun (WGS) entry which is preliminary data.</text>
</comment>
<reference evidence="2" key="1">
    <citation type="submission" date="2018-05" db="EMBL/GenBank/DDBJ databases">
        <title>Draft genome of Mucuna pruriens seed.</title>
        <authorList>
            <person name="Nnadi N.E."/>
            <person name="Vos R."/>
            <person name="Hasami M.H."/>
            <person name="Devisetty U.K."/>
            <person name="Aguiy J.C."/>
        </authorList>
    </citation>
    <scope>NUCLEOTIDE SEQUENCE [LARGE SCALE GENOMIC DNA]</scope>
    <source>
        <strain evidence="2">JCA_2017</strain>
    </source>
</reference>
<sequence>MPNITFGMIPTFGDCAVTKLSASVFLMPRSIRSSSSATQYLEAATMDQLRLSGKCYTVAFIGPPSLETPTSSSPLVKDARKQGWP</sequence>
<feature type="non-terminal residue" evidence="2">
    <location>
        <position position="1"/>
    </location>
</feature>
<evidence type="ECO:0000313" key="3">
    <source>
        <dbReference type="Proteomes" id="UP000257109"/>
    </source>
</evidence>
<feature type="region of interest" description="Disordered" evidence="1">
    <location>
        <begin position="63"/>
        <end position="85"/>
    </location>
</feature>
<name>A0A371I2C8_MUCPR</name>
<dbReference type="AlphaFoldDB" id="A0A371I2C8"/>
<organism evidence="2 3">
    <name type="scientific">Mucuna pruriens</name>
    <name type="common">Velvet bean</name>
    <name type="synonym">Dolichos pruriens</name>
    <dbReference type="NCBI Taxonomy" id="157652"/>
    <lineage>
        <taxon>Eukaryota</taxon>
        <taxon>Viridiplantae</taxon>
        <taxon>Streptophyta</taxon>
        <taxon>Embryophyta</taxon>
        <taxon>Tracheophyta</taxon>
        <taxon>Spermatophyta</taxon>
        <taxon>Magnoliopsida</taxon>
        <taxon>eudicotyledons</taxon>
        <taxon>Gunneridae</taxon>
        <taxon>Pentapetalae</taxon>
        <taxon>rosids</taxon>
        <taxon>fabids</taxon>
        <taxon>Fabales</taxon>
        <taxon>Fabaceae</taxon>
        <taxon>Papilionoideae</taxon>
        <taxon>50 kb inversion clade</taxon>
        <taxon>NPAAA clade</taxon>
        <taxon>indigoferoid/millettioid clade</taxon>
        <taxon>Phaseoleae</taxon>
        <taxon>Mucuna</taxon>
    </lineage>
</organism>
<evidence type="ECO:0000313" key="2">
    <source>
        <dbReference type="EMBL" id="RDY09183.1"/>
    </source>
</evidence>